<gene>
    <name evidence="1" type="ORF">HNP32_001283</name>
</gene>
<name>A0A7W7IND6_9CAUL</name>
<dbReference type="RefSeq" id="WP_184268254.1">
    <property type="nucleotide sequence ID" value="NZ_JACHKY010000002.1"/>
</dbReference>
<evidence type="ECO:0000313" key="2">
    <source>
        <dbReference type="Proteomes" id="UP000539957"/>
    </source>
</evidence>
<proteinExistence type="predicted"/>
<accession>A0A7W7IND6</accession>
<dbReference type="AlphaFoldDB" id="A0A7W7IND6"/>
<protein>
    <submittedName>
        <fullName evidence="1">Uncharacterized protein</fullName>
    </submittedName>
</protein>
<organism evidence="1 2">
    <name type="scientific">Brevundimonas bullata</name>
    <dbReference type="NCBI Taxonomy" id="13160"/>
    <lineage>
        <taxon>Bacteria</taxon>
        <taxon>Pseudomonadati</taxon>
        <taxon>Pseudomonadota</taxon>
        <taxon>Alphaproteobacteria</taxon>
        <taxon>Caulobacterales</taxon>
        <taxon>Caulobacteraceae</taxon>
        <taxon>Brevundimonas</taxon>
    </lineage>
</organism>
<dbReference type="Proteomes" id="UP000539957">
    <property type="component" value="Unassembled WGS sequence"/>
</dbReference>
<dbReference type="EMBL" id="JACHKY010000002">
    <property type="protein sequence ID" value="MBB4797559.1"/>
    <property type="molecule type" value="Genomic_DNA"/>
</dbReference>
<evidence type="ECO:0000313" key="1">
    <source>
        <dbReference type="EMBL" id="MBB4797559.1"/>
    </source>
</evidence>
<reference evidence="1 2" key="1">
    <citation type="submission" date="2020-08" db="EMBL/GenBank/DDBJ databases">
        <title>Functional genomics of gut bacteria from endangered species of beetles.</title>
        <authorList>
            <person name="Carlos-Shanley C."/>
        </authorList>
    </citation>
    <scope>NUCLEOTIDE SEQUENCE [LARGE SCALE GENOMIC DNA]</scope>
    <source>
        <strain evidence="1 2">S00123</strain>
    </source>
</reference>
<sequence length="93" mass="9822">MPASANLQVQGGRHRASLTHYARKTGPSGWTVGQLSTLKEVHHSFRGDLVETAAALGREPADCDIALWHLLGKTPTQALQSLNAAATPLRAAA</sequence>
<comment type="caution">
    <text evidence="1">The sequence shown here is derived from an EMBL/GenBank/DDBJ whole genome shotgun (WGS) entry which is preliminary data.</text>
</comment>
<keyword evidence="2" id="KW-1185">Reference proteome</keyword>